<dbReference type="SUPFAM" id="SSF103657">
    <property type="entry name" value="BAR/IMD domain-like"/>
    <property type="match status" value="1"/>
</dbReference>
<dbReference type="AlphaFoldDB" id="A0A1R1PBZ6"/>
<dbReference type="Proteomes" id="UP000188320">
    <property type="component" value="Unassembled WGS sequence"/>
</dbReference>
<dbReference type="InterPro" id="IPR027267">
    <property type="entry name" value="AH/BAR_dom_sf"/>
</dbReference>
<name>A0A1R1PBZ6_ZANCU</name>
<dbReference type="Pfam" id="PF10455">
    <property type="entry name" value="BAR_2"/>
    <property type="match status" value="1"/>
</dbReference>
<proteinExistence type="predicted"/>
<protein>
    <submittedName>
        <fullName evidence="1">Protein GVP36</fullName>
    </submittedName>
</protein>
<sequence length="195" mass="21640">MFNFTNRHLPNDLLDPHRRKAAEEITMDYEGKKESTTLGKLSKNCITSAETLGRDGPIGSGLSKFGKLQADINDSYIKMVTEIQINVLPLLRDENADAVEAAIKSCKDVKSARLSLDSLKRSLSGAKPEKVARIQQSIETAEDDFVSKVGDSMDKMKKTLDSAQQEFYQKASQLVQSTEKELEEIKVTQETLAGQ</sequence>
<dbReference type="InterPro" id="IPR018859">
    <property type="entry name" value="BAR_dom-cont"/>
</dbReference>
<accession>A0A1R1PBZ6</accession>
<organism evidence="1 2">
    <name type="scientific">Zancudomyces culisetae</name>
    <name type="common">Gut fungus</name>
    <name type="synonym">Smittium culisetae</name>
    <dbReference type="NCBI Taxonomy" id="1213189"/>
    <lineage>
        <taxon>Eukaryota</taxon>
        <taxon>Fungi</taxon>
        <taxon>Fungi incertae sedis</taxon>
        <taxon>Zoopagomycota</taxon>
        <taxon>Kickxellomycotina</taxon>
        <taxon>Harpellomycetes</taxon>
        <taxon>Harpellales</taxon>
        <taxon>Legeriomycetaceae</taxon>
        <taxon>Zancudomyces</taxon>
    </lineage>
</organism>
<comment type="caution">
    <text evidence="1">The sequence shown here is derived from an EMBL/GenBank/DDBJ whole genome shotgun (WGS) entry which is preliminary data.</text>
</comment>
<dbReference type="OrthoDB" id="5549748at2759"/>
<keyword evidence="2" id="KW-1185">Reference proteome</keyword>
<reference evidence="2" key="1">
    <citation type="submission" date="2017-01" db="EMBL/GenBank/DDBJ databases">
        <authorList>
            <person name="Wang Y."/>
            <person name="White M."/>
            <person name="Kvist S."/>
            <person name="Moncalvo J.-M."/>
        </authorList>
    </citation>
    <scope>NUCLEOTIDE SEQUENCE [LARGE SCALE GENOMIC DNA]</scope>
    <source>
        <strain evidence="2">COL-18-3</strain>
    </source>
</reference>
<evidence type="ECO:0000313" key="2">
    <source>
        <dbReference type="Proteomes" id="UP000188320"/>
    </source>
</evidence>
<dbReference type="EMBL" id="LSSK01001917">
    <property type="protein sequence ID" value="OMH78486.1"/>
    <property type="molecule type" value="Genomic_DNA"/>
</dbReference>
<dbReference type="Gene3D" id="1.20.1270.60">
    <property type="entry name" value="Arfaptin homology (AH) domain/BAR domain"/>
    <property type="match status" value="1"/>
</dbReference>
<evidence type="ECO:0000313" key="1">
    <source>
        <dbReference type="EMBL" id="OMH78486.1"/>
    </source>
</evidence>
<gene>
    <name evidence="1" type="ORF">AX774_g8126</name>
</gene>